<dbReference type="Proteomes" id="UP000219338">
    <property type="component" value="Unassembled WGS sequence"/>
</dbReference>
<dbReference type="AlphaFoldDB" id="A0A284RJ47"/>
<protein>
    <submittedName>
        <fullName evidence="1">Uncharacterized protein</fullName>
    </submittedName>
</protein>
<name>A0A284RJ47_ARMOS</name>
<reference evidence="2" key="1">
    <citation type="journal article" date="2017" name="Nat. Ecol. Evol.">
        <title>Genome expansion and lineage-specific genetic innovations in the forest pathogenic fungi Armillaria.</title>
        <authorList>
            <person name="Sipos G."/>
            <person name="Prasanna A.N."/>
            <person name="Walter M.C."/>
            <person name="O'Connor E."/>
            <person name="Balint B."/>
            <person name="Krizsan K."/>
            <person name="Kiss B."/>
            <person name="Hess J."/>
            <person name="Varga T."/>
            <person name="Slot J."/>
            <person name="Riley R."/>
            <person name="Boka B."/>
            <person name="Rigling D."/>
            <person name="Barry K."/>
            <person name="Lee J."/>
            <person name="Mihaltcheva S."/>
            <person name="LaButti K."/>
            <person name="Lipzen A."/>
            <person name="Waldron R."/>
            <person name="Moloney N.M."/>
            <person name="Sperisen C."/>
            <person name="Kredics L."/>
            <person name="Vagvoelgyi C."/>
            <person name="Patrignani A."/>
            <person name="Fitzpatrick D."/>
            <person name="Nagy I."/>
            <person name="Doyle S."/>
            <person name="Anderson J.B."/>
            <person name="Grigoriev I.V."/>
            <person name="Gueldener U."/>
            <person name="Muensterkoetter M."/>
            <person name="Nagy L.G."/>
        </authorList>
    </citation>
    <scope>NUCLEOTIDE SEQUENCE [LARGE SCALE GENOMIC DNA]</scope>
    <source>
        <strain evidence="2">C18/9</strain>
    </source>
</reference>
<proteinExistence type="predicted"/>
<evidence type="ECO:0000313" key="1">
    <source>
        <dbReference type="EMBL" id="SJL08786.1"/>
    </source>
</evidence>
<evidence type="ECO:0000313" key="2">
    <source>
        <dbReference type="Proteomes" id="UP000219338"/>
    </source>
</evidence>
<gene>
    <name evidence="1" type="ORF">ARMOST_12156</name>
</gene>
<keyword evidence="2" id="KW-1185">Reference proteome</keyword>
<sequence>MRCRKFNVHKSILGVTVVELHVQYSRLRRHGVFMLRPNSITTSGRRPTETLTSKAIQGATRSKGGGAEDPIDGDGSSTVVHANYSFQRKFVPIEIGLLVWSRRP</sequence>
<dbReference type="EMBL" id="FUEG01000009">
    <property type="protein sequence ID" value="SJL08786.1"/>
    <property type="molecule type" value="Genomic_DNA"/>
</dbReference>
<organism evidence="1 2">
    <name type="scientific">Armillaria ostoyae</name>
    <name type="common">Armillaria root rot fungus</name>
    <dbReference type="NCBI Taxonomy" id="47428"/>
    <lineage>
        <taxon>Eukaryota</taxon>
        <taxon>Fungi</taxon>
        <taxon>Dikarya</taxon>
        <taxon>Basidiomycota</taxon>
        <taxon>Agaricomycotina</taxon>
        <taxon>Agaricomycetes</taxon>
        <taxon>Agaricomycetidae</taxon>
        <taxon>Agaricales</taxon>
        <taxon>Marasmiineae</taxon>
        <taxon>Physalacriaceae</taxon>
        <taxon>Armillaria</taxon>
    </lineage>
</organism>
<accession>A0A284RJ47</accession>